<evidence type="ECO:0000256" key="1">
    <source>
        <dbReference type="SAM" id="MobiDB-lite"/>
    </source>
</evidence>
<dbReference type="EMBL" id="LSRX01001119">
    <property type="protein sequence ID" value="OLP83392.1"/>
    <property type="molecule type" value="Genomic_DNA"/>
</dbReference>
<dbReference type="Proteomes" id="UP000186817">
    <property type="component" value="Unassembled WGS sequence"/>
</dbReference>
<feature type="transmembrane region" description="Helical" evidence="2">
    <location>
        <begin position="521"/>
        <end position="542"/>
    </location>
</feature>
<dbReference type="InterPro" id="IPR027417">
    <property type="entry name" value="P-loop_NTPase"/>
</dbReference>
<proteinExistence type="predicted"/>
<organism evidence="3 4">
    <name type="scientific">Symbiodinium microadriaticum</name>
    <name type="common">Dinoflagellate</name>
    <name type="synonym">Zooxanthella microadriatica</name>
    <dbReference type="NCBI Taxonomy" id="2951"/>
    <lineage>
        <taxon>Eukaryota</taxon>
        <taxon>Sar</taxon>
        <taxon>Alveolata</taxon>
        <taxon>Dinophyceae</taxon>
        <taxon>Suessiales</taxon>
        <taxon>Symbiodiniaceae</taxon>
        <taxon>Symbiodinium</taxon>
    </lineage>
</organism>
<sequence>MIAKVHDMICPQGGLQLASKSKLWAKRIFTVAGFAAIGLSMWFTGGLSLSAACSTISATATLHYMLSDDRLPGQYNMMLDVYLEESGLTIRESAELLVATEFAKEKILLERVEAAKRESRSVWKAKGRFADLRESALKKIDSSLDAIKIIHDSKGVASVPLVFISGPANGGKTTLVSQLLMSPEVAHGAGYNIESRTKQVQARLWGEGAFVIDTVGFDAAQRDLRRKFEAGTCTGKAYVYIRSFQGPEQRDDLRNLIVTLDQASSQKPHILILLNQVIEKRKQADGTELSVQELMDIKHDFLSNLQGEYEKQRRIRYLGTRMESFLGRYFSGRFSNVQVWFADLSRSREAIKSVAPDLENHILDARGVAEWCQRVLDPQRTNSSLARSVKDIDWTRWATQRRSYEEEWKKQQAAQASPDWSRIGGASSEAQYICFYMLCKNEAERPTAQELLSNSWFVQRGLGQAQKQDIEKLGKGLMQVRQRTAFERFVARLVATQMDAGQLRRINEAFRTFDVDKGRPWLFVAVATYWILLLGVILYHILEYAASAVLWLWAPTQSGQEEVSQVTAEQHAQRRANLIRTLSRRITGNVKAKTELKEALNQWFLQLSQHLQGLLTRIAAIGSKIDEDLQVACEDMLAGLEARSSLSTADQISHARSSLGPVLQPPQETAILELAAGLRALGTVIMPVVSGANALPTSTGPVGHSPAGPATPHSSVGAATSEASFGAGGMDVAEDVHMQGSETVVGTPRPTRWKRRSGGQAHRPSKSPRRDNPPGTPWPSMATGLTPEYTRPAASTEVAADAPLSHAGDGQPCLDWPAAWAKLATFAAENGTELVGELCVSPEQEAAIPLVHNTAVEEETIATSNEAWAAVLAFVGMPDPALVPALCGRMQDVINRLRVCPSALPRVRQGLVMLAQATLGNVLDPFSFAPATCQEWSWLYPATLLEHGTPLRGYLASSASSSVVVRVLLSQGCPMARIGEDEADLGELL</sequence>
<keyword evidence="2" id="KW-0812">Transmembrane</keyword>
<evidence type="ECO:0000313" key="4">
    <source>
        <dbReference type="Proteomes" id="UP000186817"/>
    </source>
</evidence>
<dbReference type="AlphaFoldDB" id="A0A1Q9CKE2"/>
<name>A0A1Q9CKE2_SYMMI</name>
<feature type="region of interest" description="Disordered" evidence="1">
    <location>
        <begin position="741"/>
        <end position="787"/>
    </location>
</feature>
<feature type="transmembrane region" description="Helical" evidence="2">
    <location>
        <begin position="24"/>
        <end position="43"/>
    </location>
</feature>
<dbReference type="OrthoDB" id="426718at2759"/>
<keyword evidence="2" id="KW-0472">Membrane</keyword>
<protein>
    <submittedName>
        <fullName evidence="3">Uncharacterized protein</fullName>
    </submittedName>
</protein>
<evidence type="ECO:0000256" key="2">
    <source>
        <dbReference type="SAM" id="Phobius"/>
    </source>
</evidence>
<feature type="compositionally biased region" description="Basic residues" evidence="1">
    <location>
        <begin position="751"/>
        <end position="767"/>
    </location>
</feature>
<evidence type="ECO:0000313" key="3">
    <source>
        <dbReference type="EMBL" id="OLP83392.1"/>
    </source>
</evidence>
<dbReference type="SUPFAM" id="SSF52540">
    <property type="entry name" value="P-loop containing nucleoside triphosphate hydrolases"/>
    <property type="match status" value="1"/>
</dbReference>
<feature type="region of interest" description="Disordered" evidence="1">
    <location>
        <begin position="697"/>
        <end position="722"/>
    </location>
</feature>
<keyword evidence="2" id="KW-1133">Transmembrane helix</keyword>
<dbReference type="Gene3D" id="3.40.50.300">
    <property type="entry name" value="P-loop containing nucleotide triphosphate hydrolases"/>
    <property type="match status" value="1"/>
</dbReference>
<comment type="caution">
    <text evidence="3">The sequence shown here is derived from an EMBL/GenBank/DDBJ whole genome shotgun (WGS) entry which is preliminary data.</text>
</comment>
<feature type="compositionally biased region" description="Polar residues" evidence="1">
    <location>
        <begin position="712"/>
        <end position="722"/>
    </location>
</feature>
<reference evidence="3 4" key="1">
    <citation type="submission" date="2016-02" db="EMBL/GenBank/DDBJ databases">
        <title>Genome analysis of coral dinoflagellate symbionts highlights evolutionary adaptations to a symbiotic lifestyle.</title>
        <authorList>
            <person name="Aranda M."/>
            <person name="Li Y."/>
            <person name="Liew Y.J."/>
            <person name="Baumgarten S."/>
            <person name="Simakov O."/>
            <person name="Wilson M."/>
            <person name="Piel J."/>
            <person name="Ashoor H."/>
            <person name="Bougouffa S."/>
            <person name="Bajic V.B."/>
            <person name="Ryu T."/>
            <person name="Ravasi T."/>
            <person name="Bayer T."/>
            <person name="Micklem G."/>
            <person name="Kim H."/>
            <person name="Bhak J."/>
            <person name="Lajeunesse T.C."/>
            <person name="Voolstra C.R."/>
        </authorList>
    </citation>
    <scope>NUCLEOTIDE SEQUENCE [LARGE SCALE GENOMIC DNA]</scope>
    <source>
        <strain evidence="3 4">CCMP2467</strain>
    </source>
</reference>
<gene>
    <name evidence="3" type="ORF">AK812_SmicGene35853</name>
</gene>
<keyword evidence="4" id="KW-1185">Reference proteome</keyword>
<accession>A0A1Q9CKE2</accession>